<gene>
    <name evidence="1" type="ORF">GCM10023147_13370</name>
</gene>
<comment type="caution">
    <text evidence="1">The sequence shown here is derived from an EMBL/GenBank/DDBJ whole genome shotgun (WGS) entry which is preliminary data.</text>
</comment>
<protein>
    <submittedName>
        <fullName evidence="1">Uncharacterized protein</fullName>
    </submittedName>
</protein>
<name>A0ABP8JBI0_9ACTN</name>
<organism evidence="1 2">
    <name type="scientific">Tsukamurella soli</name>
    <dbReference type="NCBI Taxonomy" id="644556"/>
    <lineage>
        <taxon>Bacteria</taxon>
        <taxon>Bacillati</taxon>
        <taxon>Actinomycetota</taxon>
        <taxon>Actinomycetes</taxon>
        <taxon>Mycobacteriales</taxon>
        <taxon>Tsukamurellaceae</taxon>
        <taxon>Tsukamurella</taxon>
    </lineage>
</organism>
<proteinExistence type="predicted"/>
<evidence type="ECO:0000313" key="1">
    <source>
        <dbReference type="EMBL" id="GAA4388131.1"/>
    </source>
</evidence>
<keyword evidence="2" id="KW-1185">Reference proteome</keyword>
<accession>A0ABP8JBI0</accession>
<evidence type="ECO:0000313" key="2">
    <source>
        <dbReference type="Proteomes" id="UP001500635"/>
    </source>
</evidence>
<dbReference type="EMBL" id="BAABFR010000014">
    <property type="protein sequence ID" value="GAA4388131.1"/>
    <property type="molecule type" value="Genomic_DNA"/>
</dbReference>
<dbReference type="Proteomes" id="UP001500635">
    <property type="component" value="Unassembled WGS sequence"/>
</dbReference>
<reference evidence="2" key="1">
    <citation type="journal article" date="2019" name="Int. J. Syst. Evol. Microbiol.">
        <title>The Global Catalogue of Microorganisms (GCM) 10K type strain sequencing project: providing services to taxonomists for standard genome sequencing and annotation.</title>
        <authorList>
            <consortium name="The Broad Institute Genomics Platform"/>
            <consortium name="The Broad Institute Genome Sequencing Center for Infectious Disease"/>
            <person name="Wu L."/>
            <person name="Ma J."/>
        </authorList>
    </citation>
    <scope>NUCLEOTIDE SEQUENCE [LARGE SCALE GENOMIC DNA]</scope>
    <source>
        <strain evidence="2">JCM 17688</strain>
    </source>
</reference>
<sequence>MTTTITDVARNRTRRIFGGRGDDDLTGPSPAAAAMTQAFLAADGLFTEIDVDVATASEVGRGEPARRWGPIRDRYAAATDQYMQLIRSDEAGRRPNPAAYDACTRLLTDTNALMQRFARENRNELIAARGARFEAERSLHDARVSAARAAEALATVDARYAVYPSVTGAADALERALGLLETTLGAPDGAAAAAEIMRAADAAQAAVDAAPGRDTEARNALSSARTRLAAARTRTDLIAPIRSALLREFSATCSTDLIDNDRVAADRAAAAEQLLDDAQAAILRSEPESALACVTTAREALRTADDAVDAVRERLELLRGIKSDPTAAEKRVRFRLRDAQQLAMQRGTVIEWGSVLDAQSDRIDRARGLLDRVHPDFWGYHQALTAIDGDLTRVIDRVRGRASS</sequence>